<evidence type="ECO:0000256" key="2">
    <source>
        <dbReference type="ARBA" id="ARBA00004141"/>
    </source>
</evidence>
<dbReference type="Pfam" id="PF01127">
    <property type="entry name" value="Sdh_cyt"/>
    <property type="match status" value="1"/>
</dbReference>
<evidence type="ECO:0000256" key="4">
    <source>
        <dbReference type="ARBA" id="ARBA00022478"/>
    </source>
</evidence>
<dbReference type="Gene3D" id="2.40.50.140">
    <property type="entry name" value="Nucleic acid-binding proteins"/>
    <property type="match status" value="1"/>
</dbReference>
<evidence type="ECO:0000256" key="1">
    <source>
        <dbReference type="ARBA" id="ARBA00004123"/>
    </source>
</evidence>
<keyword evidence="17" id="KW-1185">Reference proteome</keyword>
<dbReference type="GO" id="GO:0006121">
    <property type="term" value="P:mitochondrial electron transport, succinate to ubiquinone"/>
    <property type="evidence" value="ECO:0007669"/>
    <property type="project" value="TreeGrafter"/>
</dbReference>
<comment type="subcellular location">
    <subcellularLocation>
        <location evidence="2">Membrane</location>
        <topology evidence="2">Multi-pass membrane protein</topology>
    </subcellularLocation>
    <subcellularLocation>
        <location evidence="1">Nucleus</location>
    </subcellularLocation>
</comment>
<dbReference type="Pfam" id="PF00575">
    <property type="entry name" value="S1"/>
    <property type="match status" value="1"/>
</dbReference>
<dbReference type="Gene3D" id="3.30.1490.120">
    <property type="entry name" value="RNA polymerase Rpb7-like, N-terminal domain"/>
    <property type="match status" value="1"/>
</dbReference>
<dbReference type="GO" id="GO:0016020">
    <property type="term" value="C:membrane"/>
    <property type="evidence" value="ECO:0007669"/>
    <property type="project" value="UniProtKB-SubCell"/>
</dbReference>
<feature type="transmembrane region" description="Helical" evidence="13">
    <location>
        <begin position="158"/>
        <end position="178"/>
    </location>
</feature>
<dbReference type="GO" id="GO:0046872">
    <property type="term" value="F:metal ion binding"/>
    <property type="evidence" value="ECO:0007669"/>
    <property type="project" value="UniProtKB-KW"/>
</dbReference>
<dbReference type="PANTHER" id="PTHR10978:SF5">
    <property type="entry name" value="SUCCINATE DEHYDROGENASE CYTOCHROME B560 SUBUNIT, MITOCHONDRIAL"/>
    <property type="match status" value="1"/>
</dbReference>
<organism evidence="16 17">
    <name type="scientific">Paraglomus occultum</name>
    <dbReference type="NCBI Taxonomy" id="144539"/>
    <lineage>
        <taxon>Eukaryota</taxon>
        <taxon>Fungi</taxon>
        <taxon>Fungi incertae sedis</taxon>
        <taxon>Mucoromycota</taxon>
        <taxon>Glomeromycotina</taxon>
        <taxon>Glomeromycetes</taxon>
        <taxon>Paraglomerales</taxon>
        <taxon>Paraglomeraceae</taxon>
        <taxon>Paraglomus</taxon>
    </lineage>
</organism>
<reference evidence="16" key="1">
    <citation type="submission" date="2021-06" db="EMBL/GenBank/DDBJ databases">
        <authorList>
            <person name="Kallberg Y."/>
            <person name="Tangrot J."/>
            <person name="Rosling A."/>
        </authorList>
    </citation>
    <scope>NUCLEOTIDE SEQUENCE</scope>
    <source>
        <strain evidence="16">IA702</strain>
    </source>
</reference>
<dbReference type="InterPro" id="IPR014314">
    <property type="entry name" value="Succ_DH_cytb556"/>
</dbReference>
<evidence type="ECO:0000256" key="11">
    <source>
        <dbReference type="ARBA" id="ARBA00023163"/>
    </source>
</evidence>
<dbReference type="SUPFAM" id="SSF88798">
    <property type="entry name" value="N-terminal, heterodimerisation domain of RBP7 (RpoE)"/>
    <property type="match status" value="1"/>
</dbReference>
<dbReference type="PANTHER" id="PTHR10978">
    <property type="entry name" value="SUCCINATE DEHYDROGENASE CYTOCHROME B560 SUBUNIT"/>
    <property type="match status" value="1"/>
</dbReference>
<dbReference type="Gene3D" id="1.20.1300.10">
    <property type="entry name" value="Fumarate reductase/succinate dehydrogenase, transmembrane subunit"/>
    <property type="match status" value="1"/>
</dbReference>
<keyword evidence="11" id="KW-0804">Transcription</keyword>
<evidence type="ECO:0000256" key="5">
    <source>
        <dbReference type="ARBA" id="ARBA00022617"/>
    </source>
</evidence>
<name>A0A9N8ZAL1_9GLOM</name>
<evidence type="ECO:0000256" key="7">
    <source>
        <dbReference type="ARBA" id="ARBA00022723"/>
    </source>
</evidence>
<dbReference type="GO" id="GO:0006351">
    <property type="term" value="P:DNA-templated transcription"/>
    <property type="evidence" value="ECO:0007669"/>
    <property type="project" value="InterPro"/>
</dbReference>
<protein>
    <submittedName>
        <fullName evidence="16">3189_t:CDS:1</fullName>
    </submittedName>
</protein>
<dbReference type="InterPro" id="IPR000701">
    <property type="entry name" value="SuccDH_FuR_B_TM-su"/>
</dbReference>
<feature type="domain" description="RNA polymerase Rpb7-like N-terminal" evidence="15">
    <location>
        <begin position="184"/>
        <end position="237"/>
    </location>
</feature>
<dbReference type="InterPro" id="IPR005576">
    <property type="entry name" value="Rpb7-like_N"/>
</dbReference>
<dbReference type="PROSITE" id="PS01000">
    <property type="entry name" value="SDH_CYT_1"/>
    <property type="match status" value="1"/>
</dbReference>
<keyword evidence="6 13" id="KW-0812">Transmembrane</keyword>
<dbReference type="EMBL" id="CAJVPJ010000139">
    <property type="protein sequence ID" value="CAG8484653.1"/>
    <property type="molecule type" value="Genomic_DNA"/>
</dbReference>
<dbReference type="SUPFAM" id="SSF50249">
    <property type="entry name" value="Nucleic acid-binding proteins"/>
    <property type="match status" value="1"/>
</dbReference>
<evidence type="ECO:0000313" key="16">
    <source>
        <dbReference type="EMBL" id="CAG8484653.1"/>
    </source>
</evidence>
<dbReference type="GO" id="GO:0003676">
    <property type="term" value="F:nucleic acid binding"/>
    <property type="evidence" value="ECO:0007669"/>
    <property type="project" value="InterPro"/>
</dbReference>
<evidence type="ECO:0000313" key="17">
    <source>
        <dbReference type="Proteomes" id="UP000789572"/>
    </source>
</evidence>
<evidence type="ECO:0000256" key="9">
    <source>
        <dbReference type="ARBA" id="ARBA00023004"/>
    </source>
</evidence>
<comment type="similarity">
    <text evidence="3">Belongs to the eukaryotic RPB7/RPC8 RNA polymerase subunit family.</text>
</comment>
<feature type="transmembrane region" description="Helical" evidence="13">
    <location>
        <begin position="81"/>
        <end position="103"/>
    </location>
</feature>
<dbReference type="GO" id="GO:0005739">
    <property type="term" value="C:mitochondrion"/>
    <property type="evidence" value="ECO:0007669"/>
    <property type="project" value="GOC"/>
</dbReference>
<evidence type="ECO:0000259" key="14">
    <source>
        <dbReference type="Pfam" id="PF00575"/>
    </source>
</evidence>
<dbReference type="CDD" id="cd04329">
    <property type="entry name" value="RNAP_II_Rpb7_N"/>
    <property type="match status" value="1"/>
</dbReference>
<dbReference type="Proteomes" id="UP000789572">
    <property type="component" value="Unassembled WGS sequence"/>
</dbReference>
<comment type="caution">
    <text evidence="16">The sequence shown here is derived from an EMBL/GenBank/DDBJ whole genome shotgun (WGS) entry which is preliminary data.</text>
</comment>
<feature type="domain" description="S1 motif" evidence="14">
    <location>
        <begin position="253"/>
        <end position="297"/>
    </location>
</feature>
<evidence type="ECO:0000256" key="8">
    <source>
        <dbReference type="ARBA" id="ARBA00022989"/>
    </source>
</evidence>
<dbReference type="PROSITE" id="PS01001">
    <property type="entry name" value="SDH_CYT_2"/>
    <property type="match status" value="1"/>
</dbReference>
<evidence type="ECO:0000256" key="12">
    <source>
        <dbReference type="ARBA" id="ARBA00023242"/>
    </source>
</evidence>
<keyword evidence="10 13" id="KW-0472">Membrane</keyword>
<dbReference type="FunFam" id="2.40.50.140:FF:000043">
    <property type="entry name" value="DNA-directed RNA polymerase II subunit RPB7"/>
    <property type="match status" value="1"/>
</dbReference>
<keyword evidence="7" id="KW-0479">Metal-binding</keyword>
<keyword evidence="4" id="KW-0240">DNA-directed RNA polymerase</keyword>
<evidence type="ECO:0000256" key="6">
    <source>
        <dbReference type="ARBA" id="ARBA00022692"/>
    </source>
</evidence>
<dbReference type="GO" id="GO:0009055">
    <property type="term" value="F:electron transfer activity"/>
    <property type="evidence" value="ECO:0007669"/>
    <property type="project" value="InterPro"/>
</dbReference>
<evidence type="ECO:0000256" key="10">
    <source>
        <dbReference type="ARBA" id="ARBA00023136"/>
    </source>
</evidence>
<keyword evidence="12" id="KW-0539">Nucleus</keyword>
<dbReference type="InterPro" id="IPR036898">
    <property type="entry name" value="RNA_pol_Rpb7-like_N_sf"/>
</dbReference>
<keyword evidence="8 13" id="KW-1133">Transmembrane helix</keyword>
<accession>A0A9N8ZAL1</accession>
<dbReference type="AlphaFoldDB" id="A0A9N8ZAL1"/>
<evidence type="ECO:0000256" key="13">
    <source>
        <dbReference type="SAM" id="Phobius"/>
    </source>
</evidence>
<gene>
    <name evidence="16" type="ORF">POCULU_LOCUS1736</name>
</gene>
<dbReference type="OrthoDB" id="1162399at2759"/>
<evidence type="ECO:0000256" key="3">
    <source>
        <dbReference type="ARBA" id="ARBA00009307"/>
    </source>
</evidence>
<proteinExistence type="inferred from homology"/>
<sequence>MNSIRSFQRLGTFVGATSVRTSLLRNAAVVPMLMRRQTSTSAATNEHEQILRQQRAVRPLSPHLQIYQPQLTWLLSIAHRFSGAGVATVLYGSAVAYVVGPYLGTPWDADTLVAAVSTLPPSIVLAGKASLAFPFTFHTFNGIRHLIWDTGRSLTVKGVYTTGWAVLISSLVSTAILVNKRLTKTLNLHPSYFGPDMHENLKNRLYVDVEGTCTGRYGYIIAVVKIENYSQGKVLPSLGLAEFTITYMAIVFKPFRGEVVDGTVTQVIKMGFFAEVGPLQVFVSNHLIPSEYTFDPHANPPAYIGEDQPTIERGSCVRMKIVGTRFDATDIFAIGTIKDDFLGVIDR</sequence>
<dbReference type="InterPro" id="IPR012340">
    <property type="entry name" value="NA-bd_OB-fold"/>
</dbReference>
<dbReference type="Pfam" id="PF03876">
    <property type="entry name" value="SHS2_Rpb7-N"/>
    <property type="match status" value="1"/>
</dbReference>
<dbReference type="FunFam" id="3.30.1490.120:FF:000001">
    <property type="entry name" value="DNA-directed RNA polymerase II subunit RPB7"/>
    <property type="match status" value="1"/>
</dbReference>
<dbReference type="NCBIfam" id="TIGR02970">
    <property type="entry name" value="succ_dehyd_cytB"/>
    <property type="match status" value="1"/>
</dbReference>
<dbReference type="InterPro" id="IPR018495">
    <property type="entry name" value="Succ_DH_cyt_bsu_CS"/>
</dbReference>
<dbReference type="InterPro" id="IPR003029">
    <property type="entry name" value="S1_domain"/>
</dbReference>
<keyword evidence="9" id="KW-0408">Iron</keyword>
<dbReference type="GO" id="GO:0006099">
    <property type="term" value="P:tricarboxylic acid cycle"/>
    <property type="evidence" value="ECO:0007669"/>
    <property type="project" value="InterPro"/>
</dbReference>
<dbReference type="CDD" id="cd03499">
    <property type="entry name" value="SQR_TypeC_SdhC"/>
    <property type="match status" value="1"/>
</dbReference>
<evidence type="ECO:0000259" key="15">
    <source>
        <dbReference type="Pfam" id="PF03876"/>
    </source>
</evidence>
<dbReference type="CDD" id="cd04462">
    <property type="entry name" value="S1_RNAPII_Rpb7"/>
    <property type="match status" value="1"/>
</dbReference>
<dbReference type="GO" id="GO:0000428">
    <property type="term" value="C:DNA-directed RNA polymerase complex"/>
    <property type="evidence" value="ECO:0007669"/>
    <property type="project" value="UniProtKB-KW"/>
</dbReference>
<dbReference type="GO" id="GO:0005634">
    <property type="term" value="C:nucleus"/>
    <property type="evidence" value="ECO:0007669"/>
    <property type="project" value="UniProtKB-SubCell"/>
</dbReference>
<dbReference type="SUPFAM" id="SSF81343">
    <property type="entry name" value="Fumarate reductase respiratory complex transmembrane subunits"/>
    <property type="match status" value="1"/>
</dbReference>
<dbReference type="InterPro" id="IPR034804">
    <property type="entry name" value="SQR/QFR_C/D"/>
</dbReference>
<keyword evidence="5" id="KW-0349">Heme</keyword>